<dbReference type="GO" id="GO:0047429">
    <property type="term" value="F:nucleoside triphosphate diphosphatase activity"/>
    <property type="evidence" value="ECO:0007669"/>
    <property type="project" value="TreeGrafter"/>
</dbReference>
<dbReference type="AlphaFoldDB" id="A0A2I1DBD6"/>
<reference evidence="3" key="1">
    <citation type="submission" date="2016-12" db="EMBL/GenBank/DDBJ databases">
        <title>The genomes of Aspergillus section Nigri reveals drivers in fungal speciation.</title>
        <authorList>
            <consortium name="DOE Joint Genome Institute"/>
            <person name="Vesth T.C."/>
            <person name="Nybo J."/>
            <person name="Theobald S."/>
            <person name="Brandl J."/>
            <person name="Frisvad J.C."/>
            <person name="Nielsen K.F."/>
            <person name="Lyhne E.K."/>
            <person name="Kogle M.E."/>
            <person name="Kuo A."/>
            <person name="Riley R."/>
            <person name="Clum A."/>
            <person name="Nolan M."/>
            <person name="Lipzen A."/>
            <person name="Salamov A."/>
            <person name="Henrissat B."/>
            <person name="Wiebenga A."/>
            <person name="De vries R.P."/>
            <person name="Grigoriev I.V."/>
            <person name="Mortensen U.H."/>
            <person name="Andersen M.R."/>
            <person name="Baker S.E."/>
        </authorList>
    </citation>
    <scope>NUCLEOTIDE SEQUENCE</scope>
    <source>
        <strain evidence="3">IBT 28561</strain>
    </source>
</reference>
<dbReference type="CDD" id="cd16018">
    <property type="entry name" value="Enpp"/>
    <property type="match status" value="1"/>
</dbReference>
<comment type="caution">
    <text evidence="3">The sequence shown here is derived from an EMBL/GenBank/DDBJ whole genome shotgun (WGS) entry which is preliminary data.</text>
</comment>
<dbReference type="FunFam" id="3.30.1360.180:FF:000003">
    <property type="entry name" value="Type I phosphodiesterase/nucleotide pyrophosphatase family protein"/>
    <property type="match status" value="1"/>
</dbReference>
<feature type="transmembrane region" description="Helical" evidence="2">
    <location>
        <begin position="158"/>
        <end position="177"/>
    </location>
</feature>
<dbReference type="InterPro" id="IPR002591">
    <property type="entry name" value="Phosphodiest/P_Trfase"/>
</dbReference>
<dbReference type="InterPro" id="IPR017850">
    <property type="entry name" value="Alkaline_phosphatase_core_sf"/>
</dbReference>
<gene>
    <name evidence="3" type="ORF">P168DRAFT_231487</name>
</gene>
<dbReference type="PANTHER" id="PTHR10151">
    <property type="entry name" value="ECTONUCLEOTIDE PYROPHOSPHATASE/PHOSPHODIESTERASE"/>
    <property type="match status" value="1"/>
</dbReference>
<keyword evidence="2" id="KW-0812">Transmembrane</keyword>
<dbReference type="Gene3D" id="3.30.1360.180">
    <property type="match status" value="1"/>
</dbReference>
<keyword evidence="4" id="KW-1185">Reference proteome</keyword>
<keyword evidence="2" id="KW-0472">Membrane</keyword>
<dbReference type="SUPFAM" id="SSF53649">
    <property type="entry name" value="Alkaline phosphatase-like"/>
    <property type="match status" value="1"/>
</dbReference>
<sequence length="688" mass="77243">MPSRRDLANPSLLSPSGYDDDADSLRSPSEQDSDSEDDEFIRASRTTIELSRHDQTVLEEEEETENLLTRSGPTHGLRRIFSPSHSTVRIGKTNKRRSRRRARHGDGRRRRGELMFEMEEGHRDDESSLLSSESDLDEDSQEKYPPIQESRRVTWWKLSLVFSAIFVLFLIFLLGAYKASIGFRASQTKPLRSNGTALFAPTTIYISLDGFRADFLNRGLTPFLNSFVAGGVSPPYMLPSFPSVTFPNHFTLMTGLYPESHGVVSNTFWDPALKEEFYYTHQEISMQAKWWNAEPLWMRAENYGMKSAVHMWPGSEAHIGGVDPTYLDEYNGSEALSKKVDRLLGFLDMPGLETEDQTPARPQLLAAYVPNVDADGHKYGPNSTEIRGTIAQVDEMLGSLFHGLEARNLTEIVNVVIVSDHGMATTATERLVQLDDFIDLNLVDHIDGWPLRGIRPKQPEHLETLQRQLDSLRENYSHAVEIYTREAMPERYHFQNNDRIAPLWVIPKAGWVVVERSDFDAARALQDGEEYHPRGVHGYDHEHPLMRAIFVARGPAFPHTPNSRVEPFQNVNVYNIICDSLGLPPQPNNGTLRLPLKPIGLHSDAGAPGVEDPSDPPATSTFVAAAPTHAAPADSKPTSPAEAPARPNPDPGTEDDERPTWWGTLWGKVGEVKDWATDVVDTVKDNFF</sequence>
<feature type="compositionally biased region" description="Basic residues" evidence="1">
    <location>
        <begin position="92"/>
        <end position="111"/>
    </location>
</feature>
<dbReference type="OrthoDB" id="415411at2759"/>
<dbReference type="Gene3D" id="3.40.720.10">
    <property type="entry name" value="Alkaline Phosphatase, subunit A"/>
    <property type="match status" value="1"/>
</dbReference>
<evidence type="ECO:0000256" key="1">
    <source>
        <dbReference type="SAM" id="MobiDB-lite"/>
    </source>
</evidence>
<dbReference type="GeneID" id="36540807"/>
<dbReference type="GO" id="GO:0009141">
    <property type="term" value="P:nucleoside triphosphate metabolic process"/>
    <property type="evidence" value="ECO:0007669"/>
    <property type="project" value="TreeGrafter"/>
</dbReference>
<dbReference type="EMBL" id="MSFM01000002">
    <property type="protein sequence ID" value="PKY07175.1"/>
    <property type="molecule type" value="Genomic_DNA"/>
</dbReference>
<name>A0A2I1DBD6_ASPC2</name>
<evidence type="ECO:0000256" key="2">
    <source>
        <dbReference type="SAM" id="Phobius"/>
    </source>
</evidence>
<dbReference type="PANTHER" id="PTHR10151:SF120">
    <property type="entry name" value="BIS(5'-ADENOSYL)-TRIPHOSPHATASE"/>
    <property type="match status" value="1"/>
</dbReference>
<organism evidence="3 4">
    <name type="scientific">Aspergillus campestris (strain IBT 28561)</name>
    <dbReference type="NCBI Taxonomy" id="1392248"/>
    <lineage>
        <taxon>Eukaryota</taxon>
        <taxon>Fungi</taxon>
        <taxon>Dikarya</taxon>
        <taxon>Ascomycota</taxon>
        <taxon>Pezizomycotina</taxon>
        <taxon>Eurotiomycetes</taxon>
        <taxon>Eurotiomycetidae</taxon>
        <taxon>Eurotiales</taxon>
        <taxon>Aspergillaceae</taxon>
        <taxon>Aspergillus</taxon>
        <taxon>Aspergillus subgen. Circumdati</taxon>
    </lineage>
</organism>
<dbReference type="Proteomes" id="UP000234254">
    <property type="component" value="Unassembled WGS sequence"/>
</dbReference>
<dbReference type="GO" id="GO:0017111">
    <property type="term" value="F:ribonucleoside triphosphate phosphatase activity"/>
    <property type="evidence" value="ECO:0007669"/>
    <property type="project" value="TreeGrafter"/>
</dbReference>
<keyword evidence="2" id="KW-1133">Transmembrane helix</keyword>
<dbReference type="VEuPathDB" id="FungiDB:P168DRAFT_231487"/>
<evidence type="ECO:0000313" key="4">
    <source>
        <dbReference type="Proteomes" id="UP000234254"/>
    </source>
</evidence>
<evidence type="ECO:0000313" key="3">
    <source>
        <dbReference type="EMBL" id="PKY07175.1"/>
    </source>
</evidence>
<accession>A0A2I1DBD6</accession>
<feature type="region of interest" description="Disordered" evidence="1">
    <location>
        <begin position="1"/>
        <end position="143"/>
    </location>
</feature>
<proteinExistence type="predicted"/>
<feature type="region of interest" description="Disordered" evidence="1">
    <location>
        <begin position="627"/>
        <end position="662"/>
    </location>
</feature>
<dbReference type="RefSeq" id="XP_024695769.1">
    <property type="nucleotide sequence ID" value="XM_024833283.1"/>
</dbReference>
<protein>
    <submittedName>
        <fullName evidence="3">Nucleotide pyrophosphatase family protein</fullName>
    </submittedName>
</protein>
<dbReference type="Pfam" id="PF01663">
    <property type="entry name" value="Phosphodiest"/>
    <property type="match status" value="1"/>
</dbReference>